<dbReference type="EMBL" id="JAMWYS010000036">
    <property type="protein sequence ID" value="MCO4293526.1"/>
    <property type="molecule type" value="Genomic_DNA"/>
</dbReference>
<dbReference type="Pfam" id="PF25594">
    <property type="entry name" value="GldB_lipo"/>
    <property type="match status" value="1"/>
</dbReference>
<keyword evidence="1" id="KW-0732">Signal</keyword>
<dbReference type="InterPro" id="IPR019853">
    <property type="entry name" value="GldB-like"/>
</dbReference>
<feature type="chain" id="PRO_5040846456" evidence="1">
    <location>
        <begin position="22"/>
        <end position="339"/>
    </location>
</feature>
<feature type="signal peptide" evidence="1">
    <location>
        <begin position="1"/>
        <end position="21"/>
    </location>
</feature>
<accession>A0A9X2F3F4</accession>
<organism evidence="2 3">
    <name type="scientific">Solitalea agri</name>
    <dbReference type="NCBI Taxonomy" id="2953739"/>
    <lineage>
        <taxon>Bacteria</taxon>
        <taxon>Pseudomonadati</taxon>
        <taxon>Bacteroidota</taxon>
        <taxon>Sphingobacteriia</taxon>
        <taxon>Sphingobacteriales</taxon>
        <taxon>Sphingobacteriaceae</taxon>
        <taxon>Solitalea</taxon>
    </lineage>
</organism>
<dbReference type="PROSITE" id="PS51257">
    <property type="entry name" value="PROKAR_LIPOPROTEIN"/>
    <property type="match status" value="1"/>
</dbReference>
<dbReference type="RefSeq" id="WP_252588181.1">
    <property type="nucleotide sequence ID" value="NZ_JAMWYS010000036.1"/>
</dbReference>
<keyword evidence="2" id="KW-0449">Lipoprotein</keyword>
<dbReference type="AlphaFoldDB" id="A0A9X2F3F4"/>
<reference evidence="2" key="1">
    <citation type="submission" date="2022-06" db="EMBL/GenBank/DDBJ databases">
        <title>Solitalea sp. MAHUQ-68 isolated from rhizospheric soil.</title>
        <authorList>
            <person name="Huq M.A."/>
        </authorList>
    </citation>
    <scope>NUCLEOTIDE SEQUENCE</scope>
    <source>
        <strain evidence="2">MAHUQ-68</strain>
    </source>
</reference>
<evidence type="ECO:0000256" key="1">
    <source>
        <dbReference type="SAM" id="SignalP"/>
    </source>
</evidence>
<evidence type="ECO:0000313" key="2">
    <source>
        <dbReference type="EMBL" id="MCO4293526.1"/>
    </source>
</evidence>
<dbReference type="Proteomes" id="UP001155182">
    <property type="component" value="Unassembled WGS sequence"/>
</dbReference>
<comment type="caution">
    <text evidence="2">The sequence shown here is derived from an EMBL/GenBank/DDBJ whole genome shotgun (WGS) entry which is preliminary data.</text>
</comment>
<keyword evidence="3" id="KW-1185">Reference proteome</keyword>
<protein>
    <submittedName>
        <fullName evidence="2">Gliding motility lipoprotein GldB</fullName>
    </submittedName>
</protein>
<gene>
    <name evidence="2" type="ORF">NF867_11690</name>
</gene>
<sequence>MPKIKIVIICLLSILSLFSCKNDKRHPDISNINLSVKIDRFDHDLFNVDTANLVQSAAQLKAKYPDFYQIYFRNILRNTDPVDTNNLQLISMIKSNRDFTLLKHDVDSVYPNLNDIEEQFTTAFKYYNYYFPKQQTPKLLTYIADFQLGANTVNNTLAIELDMFMGSGYRFYQSKNVNLPYFIQRKLNKDHIVPFALKAFAQQQFPMDESDKTLLHRMIFNGKILYFLDSTLPDVADSAKIGFSQKQIDWCNTYKADMWTDFMAQGILYSTDELKYAKYLNDAPFTSGLENDSAPMLGVWTGWQIVRKYMEEHPEVTLAQLMNETNSQKILKESKYKPK</sequence>
<name>A0A9X2F3F4_9SPHI</name>
<proteinExistence type="predicted"/>
<evidence type="ECO:0000313" key="3">
    <source>
        <dbReference type="Proteomes" id="UP001155182"/>
    </source>
</evidence>